<protein>
    <recommendedName>
        <fullName evidence="3">DNA polymerase III subunit psi</fullName>
    </recommendedName>
</protein>
<dbReference type="SUPFAM" id="SSF102220">
    <property type="entry name" value="DNA polymerase III psi subunit"/>
    <property type="match status" value="1"/>
</dbReference>
<evidence type="ECO:0000313" key="2">
    <source>
        <dbReference type="Proteomes" id="UP000623842"/>
    </source>
</evidence>
<comment type="caution">
    <text evidence="1">The sequence shown here is derived from an EMBL/GenBank/DDBJ whole genome shotgun (WGS) entry which is preliminary data.</text>
</comment>
<keyword evidence="2" id="KW-1185">Reference proteome</keyword>
<sequence>MIQSQKHFNYLQEMGVSLWRRRVLDTSIDTIKANNQQASSLQINVADLLTQTLFTDILLVLSIEPSTVKQIDQATINLGDFQWQFCEQNTFSFSQQQLTTPVLNELTTPANKRALYQLFITNQLV</sequence>
<dbReference type="GO" id="GO:0006260">
    <property type="term" value="P:DNA replication"/>
    <property type="evidence" value="ECO:0007669"/>
    <property type="project" value="InterPro"/>
</dbReference>
<dbReference type="Pfam" id="PF03603">
    <property type="entry name" value="DNA_III_psi"/>
    <property type="match status" value="1"/>
</dbReference>
<evidence type="ECO:0000313" key="1">
    <source>
        <dbReference type="EMBL" id="GHG03462.1"/>
    </source>
</evidence>
<dbReference type="EMBL" id="BNCK01000009">
    <property type="protein sequence ID" value="GHG03462.1"/>
    <property type="molecule type" value="Genomic_DNA"/>
</dbReference>
<gene>
    <name evidence="1" type="ORF">GCM10017161_35960</name>
</gene>
<dbReference type="Proteomes" id="UP000623842">
    <property type="component" value="Unassembled WGS sequence"/>
</dbReference>
<proteinExistence type="predicted"/>
<dbReference type="InterPro" id="IPR036654">
    <property type="entry name" value="DNA_pol_III_psi_sf"/>
</dbReference>
<reference evidence="1" key="1">
    <citation type="journal article" date="2014" name="Int. J. Syst. Evol. Microbiol.">
        <title>Complete genome sequence of Corynebacterium casei LMG S-19264T (=DSM 44701T), isolated from a smear-ripened cheese.</title>
        <authorList>
            <consortium name="US DOE Joint Genome Institute (JGI-PGF)"/>
            <person name="Walter F."/>
            <person name="Albersmeier A."/>
            <person name="Kalinowski J."/>
            <person name="Ruckert C."/>
        </authorList>
    </citation>
    <scope>NUCLEOTIDE SEQUENCE</scope>
    <source>
        <strain evidence="1">KCTC 42731</strain>
    </source>
</reference>
<dbReference type="GO" id="GO:0003887">
    <property type="term" value="F:DNA-directed DNA polymerase activity"/>
    <property type="evidence" value="ECO:0007669"/>
    <property type="project" value="InterPro"/>
</dbReference>
<organism evidence="1 2">
    <name type="scientific">Thalassotalea marina</name>
    <dbReference type="NCBI Taxonomy" id="1673741"/>
    <lineage>
        <taxon>Bacteria</taxon>
        <taxon>Pseudomonadati</taxon>
        <taxon>Pseudomonadota</taxon>
        <taxon>Gammaproteobacteria</taxon>
        <taxon>Alteromonadales</taxon>
        <taxon>Colwelliaceae</taxon>
        <taxon>Thalassotalea</taxon>
    </lineage>
</organism>
<dbReference type="RefSeq" id="WP_189773557.1">
    <property type="nucleotide sequence ID" value="NZ_BNCK01000009.1"/>
</dbReference>
<evidence type="ECO:0008006" key="3">
    <source>
        <dbReference type="Google" id="ProtNLM"/>
    </source>
</evidence>
<accession>A0A919BNX5</accession>
<dbReference type="InterPro" id="IPR004615">
    <property type="entry name" value="DNA_pol_III_psi"/>
</dbReference>
<dbReference type="Gene3D" id="3.40.50.10220">
    <property type="entry name" value="DNA polymerase III, psi subunit"/>
    <property type="match status" value="1"/>
</dbReference>
<name>A0A919BNX5_9GAMM</name>
<dbReference type="AlphaFoldDB" id="A0A919BNX5"/>
<dbReference type="GO" id="GO:0008408">
    <property type="term" value="F:3'-5' exonuclease activity"/>
    <property type="evidence" value="ECO:0007669"/>
    <property type="project" value="InterPro"/>
</dbReference>
<reference evidence="1" key="2">
    <citation type="submission" date="2020-09" db="EMBL/GenBank/DDBJ databases">
        <authorList>
            <person name="Sun Q."/>
            <person name="Kim S."/>
        </authorList>
    </citation>
    <scope>NUCLEOTIDE SEQUENCE</scope>
    <source>
        <strain evidence="1">KCTC 42731</strain>
    </source>
</reference>